<protein>
    <submittedName>
        <fullName evidence="1">Uncharacterized protein</fullName>
    </submittedName>
</protein>
<dbReference type="OrthoDB" id="2678913at2759"/>
<accession>A0A166HKN9</accession>
<name>A0A166HKN9_9AGAM</name>
<evidence type="ECO:0000313" key="1">
    <source>
        <dbReference type="EMBL" id="KZP18963.1"/>
    </source>
</evidence>
<dbReference type="EMBL" id="KV417568">
    <property type="protein sequence ID" value="KZP18963.1"/>
    <property type="molecule type" value="Genomic_DNA"/>
</dbReference>
<keyword evidence="2" id="KW-1185">Reference proteome</keyword>
<gene>
    <name evidence="1" type="ORF">FIBSPDRAFT_744757</name>
</gene>
<proteinExistence type="predicted"/>
<reference evidence="1 2" key="1">
    <citation type="journal article" date="2016" name="Mol. Biol. Evol.">
        <title>Comparative Genomics of Early-Diverging Mushroom-Forming Fungi Provides Insights into the Origins of Lignocellulose Decay Capabilities.</title>
        <authorList>
            <person name="Nagy L.G."/>
            <person name="Riley R."/>
            <person name="Tritt A."/>
            <person name="Adam C."/>
            <person name="Daum C."/>
            <person name="Floudas D."/>
            <person name="Sun H."/>
            <person name="Yadav J.S."/>
            <person name="Pangilinan J."/>
            <person name="Larsson K.H."/>
            <person name="Matsuura K."/>
            <person name="Barry K."/>
            <person name="Labutti K."/>
            <person name="Kuo R."/>
            <person name="Ohm R.A."/>
            <person name="Bhattacharya S.S."/>
            <person name="Shirouzu T."/>
            <person name="Yoshinaga Y."/>
            <person name="Martin F.M."/>
            <person name="Grigoriev I.V."/>
            <person name="Hibbett D.S."/>
        </authorList>
    </citation>
    <scope>NUCLEOTIDE SEQUENCE [LARGE SCALE GENOMIC DNA]</scope>
    <source>
        <strain evidence="1 2">CBS 109695</strain>
    </source>
</reference>
<feature type="non-terminal residue" evidence="1">
    <location>
        <position position="1"/>
    </location>
</feature>
<dbReference type="AlphaFoldDB" id="A0A166HKN9"/>
<evidence type="ECO:0000313" key="2">
    <source>
        <dbReference type="Proteomes" id="UP000076532"/>
    </source>
</evidence>
<dbReference type="Proteomes" id="UP000076532">
    <property type="component" value="Unassembled WGS sequence"/>
</dbReference>
<sequence>LHTLTKSEFMKCINSAATSISMEPLQGHGLHIGATLEYLLHGILFKTVKVIGRWSSDTFVLHLFQHAVILAPYLQGTPIFTEFDRFIMLPLC</sequence>
<organism evidence="1 2">
    <name type="scientific">Athelia psychrophila</name>
    <dbReference type="NCBI Taxonomy" id="1759441"/>
    <lineage>
        <taxon>Eukaryota</taxon>
        <taxon>Fungi</taxon>
        <taxon>Dikarya</taxon>
        <taxon>Basidiomycota</taxon>
        <taxon>Agaricomycotina</taxon>
        <taxon>Agaricomycetes</taxon>
        <taxon>Agaricomycetidae</taxon>
        <taxon>Atheliales</taxon>
        <taxon>Atheliaceae</taxon>
        <taxon>Athelia</taxon>
    </lineage>
</organism>